<proteinExistence type="predicted"/>
<dbReference type="PROSITE" id="PS00409">
    <property type="entry name" value="PROKAR_NTER_METHYL"/>
    <property type="match status" value="1"/>
</dbReference>
<organism evidence="2 3">
    <name type="scientific">Candidatus Yanofskybacteria bacterium RIFCSPHIGHO2_02_FULL_39_10</name>
    <dbReference type="NCBI Taxonomy" id="1802674"/>
    <lineage>
        <taxon>Bacteria</taxon>
        <taxon>Candidatus Yanofskyibacteriota</taxon>
    </lineage>
</organism>
<evidence type="ECO:0000313" key="2">
    <source>
        <dbReference type="EMBL" id="OGN08576.1"/>
    </source>
</evidence>
<protein>
    <recommendedName>
        <fullName evidence="4">Carboxypeptidase regulatory-like domain-containing protein</fullName>
    </recommendedName>
</protein>
<evidence type="ECO:0000256" key="1">
    <source>
        <dbReference type="SAM" id="Phobius"/>
    </source>
</evidence>
<sequence>MTFKFKTGGFTLIETLIAIGIFAIISVAIYSSYSNVIDIIIASQLNATGLTVIANELEAIRNISYDDIGIQGGAPSGIIPAVKNINFSGIEFVLNTTARNVDDSFDGTLGGNPNDTAPADYKIVELELLCANCSKFITIKTTTTIAPASLESASKNGNLFINVIDASGQPIPQANVTVINSSVNPTITINDVTNINGQLQLVDIATSSLGYQIIVSKPGYSTEKTYKPGDAQNPNPIKPHATVVQQQVTIVTFNIDRLSVQSLNTRNKFCQAIQNIDFNQQGAKLIGADPDVYKYSVTDSTDLNGNKVSDLERDTYVIQNTDAGYDLAGASLLSPLNVSSNINYTVNWLMEPKSPASLLVVVQDGDGQFIDGATVSLVKTGFSATKVSGHNYFDQTDWSGAQFSQKSQNMEETNPTGNLKLKQIGGKYASMSAEWLESSTFDMGTIADFYKLKWNPLSQPPETGMDSLKFQIATNNDNNTWNYLGPDGTSATYYTSPDSVIYAGQNGSRYLRYKIYLFTENQDYTPILEDVNIEFSSSCIPSGQSFFPGLTNESYTLTIQKSGYQTHIIQANIVNGWQEHRATLLP</sequence>
<keyword evidence="1" id="KW-0812">Transmembrane</keyword>
<dbReference type="AlphaFoldDB" id="A0A1F8F8L3"/>
<dbReference type="Pfam" id="PF07963">
    <property type="entry name" value="N_methyl"/>
    <property type="match status" value="1"/>
</dbReference>
<dbReference type="InterPro" id="IPR012902">
    <property type="entry name" value="N_methyl_site"/>
</dbReference>
<comment type="caution">
    <text evidence="2">The sequence shown here is derived from an EMBL/GenBank/DDBJ whole genome shotgun (WGS) entry which is preliminary data.</text>
</comment>
<feature type="transmembrane region" description="Helical" evidence="1">
    <location>
        <begin position="12"/>
        <end position="33"/>
    </location>
</feature>
<dbReference type="Proteomes" id="UP000178908">
    <property type="component" value="Unassembled WGS sequence"/>
</dbReference>
<dbReference type="InterPro" id="IPR008969">
    <property type="entry name" value="CarboxyPept-like_regulatory"/>
</dbReference>
<reference evidence="2 3" key="1">
    <citation type="journal article" date="2016" name="Nat. Commun.">
        <title>Thousands of microbial genomes shed light on interconnected biogeochemical processes in an aquifer system.</title>
        <authorList>
            <person name="Anantharaman K."/>
            <person name="Brown C.T."/>
            <person name="Hug L.A."/>
            <person name="Sharon I."/>
            <person name="Castelle C.J."/>
            <person name="Probst A.J."/>
            <person name="Thomas B.C."/>
            <person name="Singh A."/>
            <person name="Wilkins M.J."/>
            <person name="Karaoz U."/>
            <person name="Brodie E.L."/>
            <person name="Williams K.H."/>
            <person name="Hubbard S.S."/>
            <person name="Banfield J.F."/>
        </authorList>
    </citation>
    <scope>NUCLEOTIDE SEQUENCE [LARGE SCALE GENOMIC DNA]</scope>
</reference>
<accession>A0A1F8F8L3</accession>
<keyword evidence="1" id="KW-1133">Transmembrane helix</keyword>
<gene>
    <name evidence="2" type="ORF">A3C61_00525</name>
</gene>
<keyword evidence="1" id="KW-0472">Membrane</keyword>
<dbReference type="EMBL" id="MGJO01000047">
    <property type="protein sequence ID" value="OGN08576.1"/>
    <property type="molecule type" value="Genomic_DNA"/>
</dbReference>
<evidence type="ECO:0008006" key="4">
    <source>
        <dbReference type="Google" id="ProtNLM"/>
    </source>
</evidence>
<dbReference type="SUPFAM" id="SSF49464">
    <property type="entry name" value="Carboxypeptidase regulatory domain-like"/>
    <property type="match status" value="1"/>
</dbReference>
<dbReference type="NCBIfam" id="TIGR02532">
    <property type="entry name" value="IV_pilin_GFxxxE"/>
    <property type="match status" value="1"/>
</dbReference>
<name>A0A1F8F8L3_9BACT</name>
<evidence type="ECO:0000313" key="3">
    <source>
        <dbReference type="Proteomes" id="UP000178908"/>
    </source>
</evidence>